<evidence type="ECO:0000313" key="2">
    <source>
        <dbReference type="Proteomes" id="UP000194816"/>
    </source>
</evidence>
<organism evidence="1 2">
    <name type="scientific">Bacillus thuringiensis subsp. higo</name>
    <dbReference type="NCBI Taxonomy" id="132266"/>
    <lineage>
        <taxon>Bacteria</taxon>
        <taxon>Bacillati</taxon>
        <taxon>Bacillota</taxon>
        <taxon>Bacilli</taxon>
        <taxon>Bacillales</taxon>
        <taxon>Bacillaceae</taxon>
        <taxon>Bacillus</taxon>
        <taxon>Bacillus cereus group</taxon>
    </lineage>
</organism>
<evidence type="ECO:0000313" key="1">
    <source>
        <dbReference type="EMBL" id="OUB45119.1"/>
    </source>
</evidence>
<dbReference type="Proteomes" id="UP000194816">
    <property type="component" value="Unassembled WGS sequence"/>
</dbReference>
<dbReference type="RefSeq" id="WP_088115278.1">
    <property type="nucleotide sequence ID" value="NZ_MOOK01000191.1"/>
</dbReference>
<protein>
    <submittedName>
        <fullName evidence="1">Uncharacterized protein</fullName>
    </submittedName>
</protein>
<dbReference type="EMBL" id="MOOK01000191">
    <property type="protein sequence ID" value="OUB45119.1"/>
    <property type="molecule type" value="Genomic_DNA"/>
</dbReference>
<sequence length="373" mass="43346">MKRLYGKLVGVIVAIGLLAGCESSMKSVKEKEVCKTDEECVEIGDKKLQKVYEKIDGLSELEAVEDYEIEEHESADMKEAEQKKDDEDDDESYFFLASYYIDGDEIVDPYFEKIERKRLNKVFAEDKEAKEEVLQQRQDRGYHEDLWDMYRTLIPAKYRGNITEFDLITDGYDGVVAHVMLSMENPKDWTLSLDTLDSAVNIDEVMKTLIHETAHVLTLGHKQIPVDENYVKAFEEDKDISTYRNKCGNLFLQEGCAKGKSYINQFYNSFWKPIEEEWTEKKVEESEETQIEFFKEKQDEFVSQYGTTNVAEDIADTFTAFILQDSKKVKEGTELKYKKIAFFYQFPELVKMRAEVLSGLYDVSKTIEQQSGD</sequence>
<name>A0A9X6LN41_BACUH</name>
<proteinExistence type="predicted"/>
<gene>
    <name evidence="1" type="ORF">BK716_23765</name>
</gene>
<accession>A0A9X6LN41</accession>
<dbReference type="PROSITE" id="PS51257">
    <property type="entry name" value="PROKAR_LIPOPROTEIN"/>
    <property type="match status" value="1"/>
</dbReference>
<comment type="caution">
    <text evidence="1">The sequence shown here is derived from an EMBL/GenBank/DDBJ whole genome shotgun (WGS) entry which is preliminary data.</text>
</comment>
<reference evidence="1 2" key="1">
    <citation type="submission" date="2016-10" db="EMBL/GenBank/DDBJ databases">
        <title>Comparative genomics of Bacillus thuringiensis reveals a path to pathogens against multiple invertebrate hosts.</title>
        <authorList>
            <person name="Zheng J."/>
            <person name="Gao Q."/>
            <person name="Liu H."/>
            <person name="Peng D."/>
            <person name="Ruan L."/>
            <person name="Sun M."/>
        </authorList>
    </citation>
    <scope>NUCLEOTIDE SEQUENCE [LARGE SCALE GENOMIC DNA]</scope>
    <source>
        <strain evidence="1">BGSC 4AU1</strain>
    </source>
</reference>
<dbReference type="AlphaFoldDB" id="A0A9X6LN41"/>